<evidence type="ECO:0000256" key="6">
    <source>
        <dbReference type="PIRSR" id="PIRSR604254-1"/>
    </source>
</evidence>
<keyword evidence="3 7" id="KW-0812">Transmembrane</keyword>
<gene>
    <name evidence="8" type="ORF">PSFLO_00225</name>
</gene>
<dbReference type="AlphaFoldDB" id="A0A5C3EQX4"/>
<dbReference type="GO" id="GO:0006882">
    <property type="term" value="P:intracellular zinc ion homeostasis"/>
    <property type="evidence" value="ECO:0007669"/>
    <property type="project" value="TreeGrafter"/>
</dbReference>
<dbReference type="Pfam" id="PF03006">
    <property type="entry name" value="HlyIII"/>
    <property type="match status" value="1"/>
</dbReference>
<feature type="transmembrane region" description="Helical" evidence="7">
    <location>
        <begin position="108"/>
        <end position="128"/>
    </location>
</feature>
<evidence type="ECO:0000256" key="7">
    <source>
        <dbReference type="SAM" id="Phobius"/>
    </source>
</evidence>
<protein>
    <submittedName>
        <fullName evidence="8">Related to Adiponectin receptor 1</fullName>
    </submittedName>
</protein>
<feature type="transmembrane region" description="Helical" evidence="7">
    <location>
        <begin position="415"/>
        <end position="433"/>
    </location>
</feature>
<feature type="binding site" evidence="6">
    <location>
        <position position="520"/>
    </location>
    <ligand>
        <name>Zn(2+)</name>
        <dbReference type="ChEBI" id="CHEBI:29105"/>
    </ligand>
</feature>
<comment type="subcellular location">
    <subcellularLocation>
        <location evidence="1">Membrane</location>
        <topology evidence="1">Multi-pass membrane protein</topology>
    </subcellularLocation>
</comment>
<keyword evidence="5 7" id="KW-0472">Membrane</keyword>
<evidence type="ECO:0000313" key="9">
    <source>
        <dbReference type="Proteomes" id="UP000323386"/>
    </source>
</evidence>
<keyword evidence="9" id="KW-1185">Reference proteome</keyword>
<evidence type="ECO:0000256" key="5">
    <source>
        <dbReference type="ARBA" id="ARBA00023136"/>
    </source>
</evidence>
<feature type="transmembrane region" description="Helical" evidence="7">
    <location>
        <begin position="445"/>
        <end position="465"/>
    </location>
</feature>
<dbReference type="EMBL" id="OOIP01000001">
    <property type="protein sequence ID" value="SPO34754.1"/>
    <property type="molecule type" value="Genomic_DNA"/>
</dbReference>
<feature type="transmembrane region" description="Helical" evidence="7">
    <location>
        <begin position="477"/>
        <end position="497"/>
    </location>
</feature>
<accession>A0A5C3EQX4</accession>
<dbReference type="InterPro" id="IPR004254">
    <property type="entry name" value="AdipoR/HlyIII-related"/>
</dbReference>
<evidence type="ECO:0000313" key="8">
    <source>
        <dbReference type="EMBL" id="SPO34754.1"/>
    </source>
</evidence>
<feature type="transmembrane region" description="Helical" evidence="7">
    <location>
        <begin position="148"/>
        <end position="169"/>
    </location>
</feature>
<feature type="binding site" evidence="6">
    <location>
        <position position="379"/>
    </location>
    <ligand>
        <name>Zn(2+)</name>
        <dbReference type="ChEBI" id="CHEBI:29105"/>
    </ligand>
</feature>
<dbReference type="PANTHER" id="PTHR20855">
    <property type="entry name" value="ADIPOR/PROGESTIN RECEPTOR-RELATED"/>
    <property type="match status" value="1"/>
</dbReference>
<feature type="transmembrane region" description="Helical" evidence="7">
    <location>
        <begin position="17"/>
        <end position="36"/>
    </location>
</feature>
<keyword evidence="6" id="KW-0862">Zinc</keyword>
<keyword evidence="4 7" id="KW-1133">Transmembrane helix</keyword>
<dbReference type="GO" id="GO:0046872">
    <property type="term" value="F:metal ion binding"/>
    <property type="evidence" value="ECO:0007669"/>
    <property type="project" value="UniProtKB-KW"/>
</dbReference>
<evidence type="ECO:0000256" key="1">
    <source>
        <dbReference type="ARBA" id="ARBA00004141"/>
    </source>
</evidence>
<dbReference type="GO" id="GO:0038023">
    <property type="term" value="F:signaling receptor activity"/>
    <property type="evidence" value="ECO:0007669"/>
    <property type="project" value="TreeGrafter"/>
</dbReference>
<feature type="binding site" evidence="6">
    <location>
        <position position="516"/>
    </location>
    <ligand>
        <name>Zn(2+)</name>
        <dbReference type="ChEBI" id="CHEBI:29105"/>
    </ligand>
</feature>
<dbReference type="OrthoDB" id="529367at2759"/>
<name>A0A5C3EQX4_9BASI</name>
<sequence length="561" mass="62175">MTATAVTPPGHRPKRWISLWLGLSSLIVAWDFHYVLLRPRSMKGGDLAWIWSPYELYGGIDYIYGPTAWDAKDGFPAAQSILNVAETFLNFVYLYLAHVRRSASAMAAAPLVGFAAVVMTFSKTVLYWLNDYCCGWCKTGHNNWHDRFFLWIVPNGLWLLVPGLIIYSFGAEMFANLRQLPEWAKDNPLIRRGYRRPGGTGDAAKKTYEHDTFAKCWRSVWAYWHNETVNIHTHMWGAMFAFVLSSTHLLQHFDLLPALVRPLSHHPLFYPSSLTFTTAAGKVLRLAAASYPATKHASSLSEPSNVATGQPPVDLVSGPLSSLRAFFAPPSAAAKVSQAASQVVHNTLTVRPPDTLDVVGFGIFFVAAVICLGFSASYHTVGCHSQYVIGIVVMIVGSFLPALHYGFYCHPHFQLAYSVAIILMGSVAIYVVIAPKYGTPHYRPYRTAVFLVLGLSAIFPVLHIVNVYGYDTITQTMGLRFLLTSGALYVVGAVLYMLRVPERFAPGRFDLVGSSHQIFHCLILLAAAAHYISLRRAYAFWHTVETMGGVGKEGVCRALES</sequence>
<dbReference type="GO" id="GO:0016020">
    <property type="term" value="C:membrane"/>
    <property type="evidence" value="ECO:0007669"/>
    <property type="project" value="UniProtKB-SubCell"/>
</dbReference>
<feature type="transmembrane region" description="Helical" evidence="7">
    <location>
        <begin position="387"/>
        <end position="408"/>
    </location>
</feature>
<dbReference type="PANTHER" id="PTHR20855:SF52">
    <property type="entry name" value="ADIPONECTIN RECEPTOR PROTEIN"/>
    <property type="match status" value="1"/>
</dbReference>
<evidence type="ECO:0000256" key="2">
    <source>
        <dbReference type="ARBA" id="ARBA00007018"/>
    </source>
</evidence>
<organism evidence="8 9">
    <name type="scientific">Pseudozyma flocculosa</name>
    <dbReference type="NCBI Taxonomy" id="84751"/>
    <lineage>
        <taxon>Eukaryota</taxon>
        <taxon>Fungi</taxon>
        <taxon>Dikarya</taxon>
        <taxon>Basidiomycota</taxon>
        <taxon>Ustilaginomycotina</taxon>
        <taxon>Ustilaginomycetes</taxon>
        <taxon>Ustilaginales</taxon>
        <taxon>Ustilaginaceae</taxon>
        <taxon>Pseudozyma</taxon>
    </lineage>
</organism>
<keyword evidence="6" id="KW-0479">Metal-binding</keyword>
<keyword evidence="8" id="KW-0675">Receptor</keyword>
<evidence type="ECO:0000256" key="4">
    <source>
        <dbReference type="ARBA" id="ARBA00022989"/>
    </source>
</evidence>
<comment type="similarity">
    <text evidence="2">Belongs to the ADIPOR family.</text>
</comment>
<dbReference type="Proteomes" id="UP000323386">
    <property type="component" value="Unassembled WGS sequence"/>
</dbReference>
<reference evidence="8 9" key="1">
    <citation type="submission" date="2018-03" db="EMBL/GenBank/DDBJ databases">
        <authorList>
            <person name="Guldener U."/>
        </authorList>
    </citation>
    <scope>NUCLEOTIDE SEQUENCE [LARGE SCALE GENOMIC DNA]</scope>
    <source>
        <strain evidence="8 9">DAOM196992</strain>
    </source>
</reference>
<proteinExistence type="inferred from homology"/>
<feature type="transmembrane region" description="Helical" evidence="7">
    <location>
        <begin position="358"/>
        <end position="381"/>
    </location>
</feature>
<evidence type="ECO:0000256" key="3">
    <source>
        <dbReference type="ARBA" id="ARBA00022692"/>
    </source>
</evidence>
<feature type="transmembrane region" description="Helical" evidence="7">
    <location>
        <begin position="517"/>
        <end position="534"/>
    </location>
</feature>